<sequence length="23" mass="2787">MTHSQMISWCYLVKKIMKPVYLS</sequence>
<accession>A0A2P2IYC7</accession>
<evidence type="ECO:0000313" key="1">
    <source>
        <dbReference type="EMBL" id="MBW86220.1"/>
    </source>
</evidence>
<proteinExistence type="predicted"/>
<protein>
    <submittedName>
        <fullName evidence="1">Uncharacterized protein</fullName>
    </submittedName>
</protein>
<reference evidence="1" key="1">
    <citation type="submission" date="2018-02" db="EMBL/GenBank/DDBJ databases">
        <title>Rhizophora mucronata_Transcriptome.</title>
        <authorList>
            <person name="Meera S.P."/>
            <person name="Sreeshan A."/>
            <person name="Augustine A."/>
        </authorList>
    </citation>
    <scope>NUCLEOTIDE SEQUENCE</scope>
    <source>
        <tissue evidence="1">Leaf</tissue>
    </source>
</reference>
<dbReference type="EMBL" id="GGEC01005737">
    <property type="protein sequence ID" value="MBW86220.1"/>
    <property type="molecule type" value="Transcribed_RNA"/>
</dbReference>
<dbReference type="AlphaFoldDB" id="A0A2P2IYC7"/>
<organism evidence="1">
    <name type="scientific">Rhizophora mucronata</name>
    <name type="common">Asiatic mangrove</name>
    <dbReference type="NCBI Taxonomy" id="61149"/>
    <lineage>
        <taxon>Eukaryota</taxon>
        <taxon>Viridiplantae</taxon>
        <taxon>Streptophyta</taxon>
        <taxon>Embryophyta</taxon>
        <taxon>Tracheophyta</taxon>
        <taxon>Spermatophyta</taxon>
        <taxon>Magnoliopsida</taxon>
        <taxon>eudicotyledons</taxon>
        <taxon>Gunneridae</taxon>
        <taxon>Pentapetalae</taxon>
        <taxon>rosids</taxon>
        <taxon>fabids</taxon>
        <taxon>Malpighiales</taxon>
        <taxon>Rhizophoraceae</taxon>
        <taxon>Rhizophora</taxon>
    </lineage>
</organism>
<name>A0A2P2IYC7_RHIMU</name>